<organism evidence="3 4">
    <name type="scientific">Micromonospora auratinigra</name>
    <dbReference type="NCBI Taxonomy" id="261654"/>
    <lineage>
        <taxon>Bacteria</taxon>
        <taxon>Bacillati</taxon>
        <taxon>Actinomycetota</taxon>
        <taxon>Actinomycetes</taxon>
        <taxon>Micromonosporales</taxon>
        <taxon>Micromonosporaceae</taxon>
        <taxon>Micromonospora</taxon>
    </lineage>
</organism>
<keyword evidence="2" id="KW-0472">Membrane</keyword>
<proteinExistence type="predicted"/>
<keyword evidence="2" id="KW-1133">Transmembrane helix</keyword>
<dbReference type="NCBIfam" id="NF041390">
    <property type="entry name" value="TadE_Rv3655c"/>
    <property type="match status" value="1"/>
</dbReference>
<gene>
    <name evidence="3" type="ORF">GA0070611_4949</name>
</gene>
<dbReference type="Proteomes" id="UP000199385">
    <property type="component" value="Chromosome I"/>
</dbReference>
<dbReference type="InterPro" id="IPR049790">
    <property type="entry name" value="Rv3655c/TadE"/>
</dbReference>
<dbReference type="STRING" id="261654.GA0070611_4949"/>
<protein>
    <recommendedName>
        <fullName evidence="5">TadE-like protein</fullName>
    </recommendedName>
</protein>
<reference evidence="4" key="1">
    <citation type="submission" date="2016-06" db="EMBL/GenBank/DDBJ databases">
        <authorList>
            <person name="Varghese N."/>
            <person name="Submissions Spin"/>
        </authorList>
    </citation>
    <scope>NUCLEOTIDE SEQUENCE [LARGE SCALE GENOMIC DNA]</scope>
    <source>
        <strain evidence="4">DSM 44815</strain>
    </source>
</reference>
<evidence type="ECO:0000313" key="3">
    <source>
        <dbReference type="EMBL" id="SBT50917.1"/>
    </source>
</evidence>
<evidence type="ECO:0000313" key="4">
    <source>
        <dbReference type="Proteomes" id="UP000199385"/>
    </source>
</evidence>
<dbReference type="PATRIC" id="fig|261654.4.peg.5018"/>
<dbReference type="EMBL" id="LT594323">
    <property type="protein sequence ID" value="SBT50917.1"/>
    <property type="molecule type" value="Genomic_DNA"/>
</dbReference>
<keyword evidence="2" id="KW-0812">Transmembrane</keyword>
<evidence type="ECO:0000256" key="2">
    <source>
        <dbReference type="SAM" id="Phobius"/>
    </source>
</evidence>
<accession>A0A1A9A414</accession>
<evidence type="ECO:0000256" key="1">
    <source>
        <dbReference type="SAM" id="MobiDB-lite"/>
    </source>
</evidence>
<evidence type="ECO:0008006" key="5">
    <source>
        <dbReference type="Google" id="ProtNLM"/>
    </source>
</evidence>
<dbReference type="AlphaFoldDB" id="A0A1A9A414"/>
<keyword evidence="4" id="KW-1185">Reference proteome</keyword>
<feature type="compositionally biased region" description="Low complexity" evidence="1">
    <location>
        <begin position="20"/>
        <end position="41"/>
    </location>
</feature>
<feature type="transmembrane region" description="Helical" evidence="2">
    <location>
        <begin position="47"/>
        <end position="69"/>
    </location>
</feature>
<name>A0A1A9A414_9ACTN</name>
<feature type="region of interest" description="Disordered" evidence="1">
    <location>
        <begin position="1"/>
        <end position="41"/>
    </location>
</feature>
<sequence>MTGRRWAGRRPVGTASRQTSADAGRSGPRARAAGRVSARGRGERGSFTAELAAGLPALVLLLLAGLTAVEAVTTRAGCLDAAREAALAAARGESGSVAGAGHAPTGATVSVTVSGDRVVATVRAPVRSLGARLPRIEVTATAVAAVEPGTPGPRP</sequence>